<evidence type="ECO:0000313" key="3">
    <source>
        <dbReference type="Proteomes" id="UP000663671"/>
    </source>
</evidence>
<dbReference type="Proteomes" id="UP000663671">
    <property type="component" value="Chromosome 1"/>
</dbReference>
<feature type="region of interest" description="Disordered" evidence="1">
    <location>
        <begin position="119"/>
        <end position="138"/>
    </location>
</feature>
<dbReference type="EMBL" id="CP069114">
    <property type="protein sequence ID" value="QSS64587.1"/>
    <property type="molecule type" value="Genomic_DNA"/>
</dbReference>
<gene>
    <name evidence="2" type="ORF">I7I51_01655</name>
</gene>
<sequence>MEQRMSSFKLDGVFQPDGNYHCQTSMVPYLIKGHSPRIGAHTYVHRLTSPSGDFVTPLLSKQEIPPCKTIQHGTAIHTASVPLIKPPRPRSASAMQNMVRRDSASQQQFFREYPSPEEKGIGPYCELPNSPPGKRKFHAEGRYEPETRQRPVFIPMPPPLSLSASHLNA</sequence>
<protein>
    <submittedName>
        <fullName evidence="2">Uncharacterized protein</fullName>
    </submittedName>
</protein>
<evidence type="ECO:0000256" key="1">
    <source>
        <dbReference type="SAM" id="MobiDB-lite"/>
    </source>
</evidence>
<name>A0A8A1MKH5_AJECA</name>
<dbReference type="AlphaFoldDB" id="A0A8A1MKH5"/>
<dbReference type="VEuPathDB" id="FungiDB:I7I51_01655"/>
<accession>A0A8A1MKH5</accession>
<proteinExistence type="predicted"/>
<feature type="region of interest" description="Disordered" evidence="1">
    <location>
        <begin position="146"/>
        <end position="169"/>
    </location>
</feature>
<evidence type="ECO:0000313" key="2">
    <source>
        <dbReference type="EMBL" id="QSS64587.1"/>
    </source>
</evidence>
<reference evidence="2" key="1">
    <citation type="submission" date="2021-01" db="EMBL/GenBank/DDBJ databases">
        <title>Chromosome-level genome assembly of a human fungal pathogen reveals clustering of transcriptionally co-regulated genes.</title>
        <authorList>
            <person name="Voorhies M."/>
            <person name="Cohen S."/>
            <person name="Shea T.P."/>
            <person name="Petrus S."/>
            <person name="Munoz J.F."/>
            <person name="Poplawski S."/>
            <person name="Goldman W.E."/>
            <person name="Michael T."/>
            <person name="Cuomo C.A."/>
            <person name="Sil A."/>
            <person name="Beyhan S."/>
        </authorList>
    </citation>
    <scope>NUCLEOTIDE SEQUENCE</scope>
    <source>
        <strain evidence="2">WU24</strain>
    </source>
</reference>
<organism evidence="2 3">
    <name type="scientific">Ajellomyces capsulatus</name>
    <name type="common">Darling's disease fungus</name>
    <name type="synonym">Histoplasma capsulatum</name>
    <dbReference type="NCBI Taxonomy" id="5037"/>
    <lineage>
        <taxon>Eukaryota</taxon>
        <taxon>Fungi</taxon>
        <taxon>Dikarya</taxon>
        <taxon>Ascomycota</taxon>
        <taxon>Pezizomycotina</taxon>
        <taxon>Eurotiomycetes</taxon>
        <taxon>Eurotiomycetidae</taxon>
        <taxon>Onygenales</taxon>
        <taxon>Ajellomycetaceae</taxon>
        <taxon>Histoplasma</taxon>
    </lineage>
</organism>
<dbReference type="OrthoDB" id="4187949at2759"/>